<dbReference type="GO" id="GO:0005524">
    <property type="term" value="F:ATP binding"/>
    <property type="evidence" value="ECO:0007669"/>
    <property type="project" value="UniProtKB-KW"/>
</dbReference>
<evidence type="ECO:0000256" key="3">
    <source>
        <dbReference type="ARBA" id="ARBA00004742"/>
    </source>
</evidence>
<keyword evidence="7 15" id="KW-0808">Transferase</keyword>
<evidence type="ECO:0000256" key="11">
    <source>
        <dbReference type="ARBA" id="ARBA00022840"/>
    </source>
</evidence>
<dbReference type="NCBIfam" id="NF005057">
    <property type="entry name" value="PRK06464.1"/>
    <property type="match status" value="1"/>
</dbReference>
<evidence type="ECO:0000256" key="5">
    <source>
        <dbReference type="ARBA" id="ARBA00011996"/>
    </source>
</evidence>
<keyword evidence="9 15" id="KW-0547">Nucleotide-binding</keyword>
<evidence type="ECO:0000256" key="10">
    <source>
        <dbReference type="ARBA" id="ARBA00022777"/>
    </source>
</evidence>
<reference evidence="19 20" key="1">
    <citation type="journal article" date="2016" name="Nat. Commun.">
        <title>Thousands of microbial genomes shed light on interconnected biogeochemical processes in an aquifer system.</title>
        <authorList>
            <person name="Anantharaman K."/>
            <person name="Brown C.T."/>
            <person name="Hug L.A."/>
            <person name="Sharon I."/>
            <person name="Castelle C.J."/>
            <person name="Probst A.J."/>
            <person name="Thomas B.C."/>
            <person name="Singh A."/>
            <person name="Wilkins M.J."/>
            <person name="Karaoz U."/>
            <person name="Brodie E.L."/>
            <person name="Williams K.H."/>
            <person name="Hubbard S.S."/>
            <person name="Banfield J.F."/>
        </authorList>
    </citation>
    <scope>NUCLEOTIDE SEQUENCE [LARGE SCALE GENOMIC DNA]</scope>
</reference>
<evidence type="ECO:0000259" key="17">
    <source>
        <dbReference type="Pfam" id="PF01326"/>
    </source>
</evidence>
<evidence type="ECO:0000256" key="12">
    <source>
        <dbReference type="ARBA" id="ARBA00022842"/>
    </source>
</evidence>
<dbReference type="GO" id="GO:0046872">
    <property type="term" value="F:metal ion binding"/>
    <property type="evidence" value="ECO:0007669"/>
    <property type="project" value="UniProtKB-KW"/>
</dbReference>
<name>A0A1F5GTY9_9BACT</name>
<evidence type="ECO:0000256" key="4">
    <source>
        <dbReference type="ARBA" id="ARBA00007837"/>
    </source>
</evidence>
<evidence type="ECO:0000259" key="18">
    <source>
        <dbReference type="Pfam" id="PF02896"/>
    </source>
</evidence>
<dbReference type="InterPro" id="IPR040442">
    <property type="entry name" value="Pyrv_kinase-like_dom_sf"/>
</dbReference>
<dbReference type="InterPro" id="IPR036637">
    <property type="entry name" value="Phosphohistidine_dom_sf"/>
</dbReference>
<dbReference type="PROSITE" id="PS00370">
    <property type="entry name" value="PEP_ENZYMES_PHOS_SITE"/>
    <property type="match status" value="1"/>
</dbReference>
<dbReference type="PRINTS" id="PR01736">
    <property type="entry name" value="PHPHTRNFRASE"/>
</dbReference>
<dbReference type="Pfam" id="PF00391">
    <property type="entry name" value="PEP-utilizers"/>
    <property type="match status" value="1"/>
</dbReference>
<evidence type="ECO:0000313" key="19">
    <source>
        <dbReference type="EMBL" id="OGD95342.1"/>
    </source>
</evidence>
<comment type="pathway">
    <text evidence="3 15">Carbohydrate biosynthesis; gluconeogenesis.</text>
</comment>
<dbReference type="Pfam" id="PF02896">
    <property type="entry name" value="PEP-utilizers_C"/>
    <property type="match status" value="1"/>
</dbReference>
<comment type="similarity">
    <text evidence="4 15">Belongs to the PEP-utilizing enzyme family.</text>
</comment>
<dbReference type="Gene3D" id="3.50.30.10">
    <property type="entry name" value="Phosphohistidine domain"/>
    <property type="match status" value="1"/>
</dbReference>
<dbReference type="SUPFAM" id="SSF56059">
    <property type="entry name" value="Glutathione synthetase ATP-binding domain-like"/>
    <property type="match status" value="1"/>
</dbReference>
<dbReference type="SUPFAM" id="SSF51621">
    <property type="entry name" value="Phosphoenolpyruvate/pyruvate domain"/>
    <property type="match status" value="1"/>
</dbReference>
<comment type="caution">
    <text evidence="19">The sequence shown here is derived from an EMBL/GenBank/DDBJ whole genome shotgun (WGS) entry which is preliminary data.</text>
</comment>
<dbReference type="InterPro" id="IPR018274">
    <property type="entry name" value="PEP_util_AS"/>
</dbReference>
<keyword evidence="8 15" id="KW-0479">Metal-binding</keyword>
<dbReference type="InterPro" id="IPR006319">
    <property type="entry name" value="PEP_synth"/>
</dbReference>
<evidence type="ECO:0000256" key="7">
    <source>
        <dbReference type="ARBA" id="ARBA00022679"/>
    </source>
</evidence>
<evidence type="ECO:0000256" key="14">
    <source>
        <dbReference type="ARBA" id="ARBA00047700"/>
    </source>
</evidence>
<keyword evidence="10 15" id="KW-0418">Kinase</keyword>
<dbReference type="Gene3D" id="3.20.20.60">
    <property type="entry name" value="Phosphoenolpyruvate-binding domains"/>
    <property type="match status" value="1"/>
</dbReference>
<dbReference type="Gene3D" id="3.30.470.20">
    <property type="entry name" value="ATP-grasp fold, B domain"/>
    <property type="match status" value="1"/>
</dbReference>
<evidence type="ECO:0000256" key="9">
    <source>
        <dbReference type="ARBA" id="ARBA00022741"/>
    </source>
</evidence>
<evidence type="ECO:0000313" key="20">
    <source>
        <dbReference type="Proteomes" id="UP000178336"/>
    </source>
</evidence>
<comment type="cofactor">
    <cofactor evidence="1 15">
        <name>Mg(2+)</name>
        <dbReference type="ChEBI" id="CHEBI:18420"/>
    </cofactor>
</comment>
<dbReference type="PANTHER" id="PTHR43030">
    <property type="entry name" value="PHOSPHOENOLPYRUVATE SYNTHASE"/>
    <property type="match status" value="1"/>
</dbReference>
<dbReference type="STRING" id="1797724.A3A48_01960"/>
<keyword evidence="12 15" id="KW-0460">Magnesium</keyword>
<dbReference type="InterPro" id="IPR008279">
    <property type="entry name" value="PEP-util_enz_mobile_dom"/>
</dbReference>
<evidence type="ECO:0000256" key="15">
    <source>
        <dbReference type="PIRNR" id="PIRNR000854"/>
    </source>
</evidence>
<dbReference type="NCBIfam" id="TIGR01418">
    <property type="entry name" value="PEP_synth"/>
    <property type="match status" value="1"/>
</dbReference>
<dbReference type="AlphaFoldDB" id="A0A1F5GTY9"/>
<dbReference type="PANTHER" id="PTHR43030:SF1">
    <property type="entry name" value="PHOSPHOENOLPYRUVATE SYNTHASE"/>
    <property type="match status" value="1"/>
</dbReference>
<dbReference type="GO" id="GO:0008986">
    <property type="term" value="F:pyruvate, water dikinase activity"/>
    <property type="evidence" value="ECO:0007669"/>
    <property type="project" value="UniProtKB-EC"/>
</dbReference>
<dbReference type="FunFam" id="3.30.1490.20:FF:000010">
    <property type="entry name" value="Phosphoenolpyruvate synthase"/>
    <property type="match status" value="1"/>
</dbReference>
<dbReference type="InterPro" id="IPR000121">
    <property type="entry name" value="PEP_util_C"/>
</dbReference>
<feature type="domain" description="Pyruvate phosphate dikinase AMP/ATP-binding" evidence="17">
    <location>
        <begin position="16"/>
        <end position="331"/>
    </location>
</feature>
<dbReference type="Gene3D" id="3.30.1490.20">
    <property type="entry name" value="ATP-grasp fold, A domain"/>
    <property type="match status" value="1"/>
</dbReference>
<dbReference type="InterPro" id="IPR015813">
    <property type="entry name" value="Pyrv/PenolPyrv_kinase-like_dom"/>
</dbReference>
<dbReference type="Proteomes" id="UP000178336">
    <property type="component" value="Unassembled WGS sequence"/>
</dbReference>
<evidence type="ECO:0000256" key="8">
    <source>
        <dbReference type="ARBA" id="ARBA00022723"/>
    </source>
</evidence>
<protein>
    <recommendedName>
        <fullName evidence="6 15">Phosphoenolpyruvate synthase</fullName>
        <shortName evidence="15">PEP synthase</shortName>
        <ecNumber evidence="5 15">2.7.9.2</ecNumber>
    </recommendedName>
    <alternativeName>
        <fullName evidence="13 15">Pyruvate, water dikinase</fullName>
    </alternativeName>
</protein>
<dbReference type="GO" id="GO:0006094">
    <property type="term" value="P:gluconeogenesis"/>
    <property type="evidence" value="ECO:0007669"/>
    <property type="project" value="UniProtKB-UniPathway"/>
</dbReference>
<keyword evidence="19" id="KW-0670">Pyruvate</keyword>
<evidence type="ECO:0000259" key="16">
    <source>
        <dbReference type="Pfam" id="PF00391"/>
    </source>
</evidence>
<feature type="domain" description="PEP-utilising enzyme mobile" evidence="16">
    <location>
        <begin position="365"/>
        <end position="435"/>
    </location>
</feature>
<dbReference type="Pfam" id="PF01326">
    <property type="entry name" value="PPDK_N"/>
    <property type="match status" value="1"/>
</dbReference>
<organism evidence="19 20">
    <name type="scientific">Candidatus Curtissbacteria bacterium RIFCSPLOWO2_01_FULL_37_9</name>
    <dbReference type="NCBI Taxonomy" id="1797724"/>
    <lineage>
        <taxon>Bacteria</taxon>
        <taxon>Candidatus Curtissiibacteriota</taxon>
    </lineage>
</organism>
<evidence type="ECO:0000256" key="1">
    <source>
        <dbReference type="ARBA" id="ARBA00001946"/>
    </source>
</evidence>
<comment type="function">
    <text evidence="2 15">Catalyzes the phosphorylation of pyruvate to phosphoenolpyruvate.</text>
</comment>
<evidence type="ECO:0000256" key="13">
    <source>
        <dbReference type="ARBA" id="ARBA00033470"/>
    </source>
</evidence>
<accession>A0A1F5GTY9</accession>
<comment type="catalytic activity">
    <reaction evidence="14 15">
        <text>pyruvate + ATP + H2O = phosphoenolpyruvate + AMP + phosphate + 2 H(+)</text>
        <dbReference type="Rhea" id="RHEA:11364"/>
        <dbReference type="ChEBI" id="CHEBI:15361"/>
        <dbReference type="ChEBI" id="CHEBI:15377"/>
        <dbReference type="ChEBI" id="CHEBI:15378"/>
        <dbReference type="ChEBI" id="CHEBI:30616"/>
        <dbReference type="ChEBI" id="CHEBI:43474"/>
        <dbReference type="ChEBI" id="CHEBI:58702"/>
        <dbReference type="ChEBI" id="CHEBI:456215"/>
        <dbReference type="EC" id="2.7.9.2"/>
    </reaction>
</comment>
<dbReference type="EC" id="2.7.9.2" evidence="5 15"/>
<dbReference type="EMBL" id="MFBN01000020">
    <property type="protein sequence ID" value="OGD95342.1"/>
    <property type="molecule type" value="Genomic_DNA"/>
</dbReference>
<dbReference type="SUPFAM" id="SSF52009">
    <property type="entry name" value="Phosphohistidine domain"/>
    <property type="match status" value="1"/>
</dbReference>
<dbReference type="InterPro" id="IPR002192">
    <property type="entry name" value="PPDK_AMP/ATP-bd"/>
</dbReference>
<feature type="domain" description="PEP-utilising enzyme C-terminal" evidence="18">
    <location>
        <begin position="450"/>
        <end position="747"/>
    </location>
</feature>
<evidence type="ECO:0000256" key="6">
    <source>
        <dbReference type="ARBA" id="ARBA00021623"/>
    </source>
</evidence>
<sequence length="754" mass="84544">MNELVWFSEVDKKDVNLVGGKGANLGELYSNKILVPNGFIVTSTAYFKNIRSLGVLDRIKGILYGLDIENSVQLESKAQECQREIRNLILPKTLRNNILGFYKKLSRKNNVYVAVRSSATAEDLPEASFAGQQATFLNVRGEKNLINAILDSWASLFEARAIYYRVQKGFDHFKVGIAVPVQEMVQSEVSGIMFTLDPVTNNKNVIVIEAVYGLGELIVSGQITPDHYEILKNDLTIITKTIVSQEQQLVRNNQGNKLVKISKNYRKIQKLKDEQIIELAQIGKNIEKHYYFPQDIEWAYSDNKLYIVQTRPVTTTKIKIAKNILETKSEKELIKPLLQGAPASPVIGVGKVVKINNIKELYKVEKGDVLVTEMTNPDYVPAMRKAVAIVTNRGGRTSHAAIVSRELGIACVVGTGNATKILKEGMVVTVDGAKGFVYKGQILKQSKQIDRKHESQSPTKLKTATKLYVNLAEPELAKNIAAKNIDGVGLLRAEFILAAIGIHPKEFIFRKQQSKFIQRLSDELSIFCNAFGQRPVIYRASDLKTNEYRNLTGGDKFEPVESNPMLGYRGAFRYIKDPDVFKLELEAIRLVRKNYSNLHLMIPFVRNVRELISVKELVGQLGLFDDHKLKFLMMAEIPANFILLDDFIKIGIDGISIGSNDLTMLILGTDRDNEEVASEFDELNPAVLWALEKIVKTSTKNNITCSICGQGPSIYPELTQKLVSWGITSISVNPDAIENTRELIYEAEKRLTII</sequence>
<gene>
    <name evidence="19" type="ORF">A3A48_01960</name>
</gene>
<dbReference type="PIRSF" id="PIRSF000854">
    <property type="entry name" value="PEP_synthase"/>
    <property type="match status" value="1"/>
</dbReference>
<keyword evidence="11 15" id="KW-0067">ATP-binding</keyword>
<dbReference type="InterPro" id="IPR013815">
    <property type="entry name" value="ATP_grasp_subdomain_1"/>
</dbReference>
<proteinExistence type="inferred from homology"/>
<dbReference type="UniPathway" id="UPA00138"/>
<evidence type="ECO:0000256" key="2">
    <source>
        <dbReference type="ARBA" id="ARBA00002988"/>
    </source>
</evidence>